<name>A0A495DTS0_9FLAO</name>
<dbReference type="RefSeq" id="WP_170146761.1">
    <property type="nucleotide sequence ID" value="NZ_RBIQ01000010.1"/>
</dbReference>
<keyword evidence="1" id="KW-0805">Transcription regulation</keyword>
<reference evidence="5 6" key="1">
    <citation type="submission" date="2018-10" db="EMBL/GenBank/DDBJ databases">
        <title>Genomic Encyclopedia of Archaeal and Bacterial Type Strains, Phase II (KMG-II): from individual species to whole genera.</title>
        <authorList>
            <person name="Goeker M."/>
        </authorList>
    </citation>
    <scope>NUCLEOTIDE SEQUENCE [LARGE SCALE GENOMIC DNA]</scope>
    <source>
        <strain evidence="5 6">DSM 25230</strain>
    </source>
</reference>
<keyword evidence="3" id="KW-0804">Transcription</keyword>
<dbReference type="InterPro" id="IPR018060">
    <property type="entry name" value="HTH_AraC"/>
</dbReference>
<proteinExistence type="predicted"/>
<dbReference type="Pfam" id="PF02311">
    <property type="entry name" value="AraC_binding"/>
    <property type="match status" value="1"/>
</dbReference>
<protein>
    <submittedName>
        <fullName evidence="5">AraC family transcriptional regulator</fullName>
    </submittedName>
</protein>
<dbReference type="EMBL" id="RBIQ01000010">
    <property type="protein sequence ID" value="RKR07980.1"/>
    <property type="molecule type" value="Genomic_DNA"/>
</dbReference>
<dbReference type="PRINTS" id="PR00032">
    <property type="entry name" value="HTHARAC"/>
</dbReference>
<evidence type="ECO:0000313" key="6">
    <source>
        <dbReference type="Proteomes" id="UP000269412"/>
    </source>
</evidence>
<sequence>MPREIENIIFSRFVNQEIPFEILTIKELYDRCKKSAYDLSNPHRIKFNALIIITKGNGKHIIDFKEQQLFPGLVIPLTKEQVHSFEKPLQVEGFVISFEEHFITQKISEKELFHFLQLFHNPAILIGAENLHVLTPLINLLKNINLDTNINLKSELIKTILMALLFQIKRHSVYQHEIFESKRFKDFITFKQLITKNYQDSHNANDYAKKMTVSYKYLNDICKEISKQTAKSFIDNWLLLEIKRNISENIHTSQEIAFKMGFKEPSNFIRFFKKFTGITPNQFQKINGFSSLG</sequence>
<dbReference type="InterPro" id="IPR037923">
    <property type="entry name" value="HTH-like"/>
</dbReference>
<dbReference type="PANTHER" id="PTHR43280:SF32">
    <property type="entry name" value="TRANSCRIPTIONAL REGULATORY PROTEIN"/>
    <property type="match status" value="1"/>
</dbReference>
<keyword evidence="2" id="KW-0238">DNA-binding</keyword>
<organism evidence="5 6">
    <name type="scientific">Maribacter vaceletii</name>
    <dbReference type="NCBI Taxonomy" id="1206816"/>
    <lineage>
        <taxon>Bacteria</taxon>
        <taxon>Pseudomonadati</taxon>
        <taxon>Bacteroidota</taxon>
        <taxon>Flavobacteriia</taxon>
        <taxon>Flavobacteriales</taxon>
        <taxon>Flavobacteriaceae</taxon>
        <taxon>Maribacter</taxon>
    </lineage>
</organism>
<dbReference type="GO" id="GO:0043565">
    <property type="term" value="F:sequence-specific DNA binding"/>
    <property type="evidence" value="ECO:0007669"/>
    <property type="project" value="InterPro"/>
</dbReference>
<dbReference type="InterPro" id="IPR003313">
    <property type="entry name" value="AraC-bd"/>
</dbReference>
<accession>A0A495DTS0</accession>
<evidence type="ECO:0000256" key="3">
    <source>
        <dbReference type="ARBA" id="ARBA00023163"/>
    </source>
</evidence>
<dbReference type="InterPro" id="IPR020449">
    <property type="entry name" value="Tscrpt_reg_AraC-type_HTH"/>
</dbReference>
<dbReference type="Proteomes" id="UP000269412">
    <property type="component" value="Unassembled WGS sequence"/>
</dbReference>
<gene>
    <name evidence="5" type="ORF">CLV91_2745</name>
</gene>
<evidence type="ECO:0000259" key="4">
    <source>
        <dbReference type="PROSITE" id="PS01124"/>
    </source>
</evidence>
<evidence type="ECO:0000256" key="1">
    <source>
        <dbReference type="ARBA" id="ARBA00023015"/>
    </source>
</evidence>
<dbReference type="SMART" id="SM00342">
    <property type="entry name" value="HTH_ARAC"/>
    <property type="match status" value="1"/>
</dbReference>
<dbReference type="GO" id="GO:0003700">
    <property type="term" value="F:DNA-binding transcription factor activity"/>
    <property type="evidence" value="ECO:0007669"/>
    <property type="project" value="InterPro"/>
</dbReference>
<dbReference type="AlphaFoldDB" id="A0A495DTS0"/>
<dbReference type="SUPFAM" id="SSF51215">
    <property type="entry name" value="Regulatory protein AraC"/>
    <property type="match status" value="1"/>
</dbReference>
<comment type="caution">
    <text evidence="5">The sequence shown here is derived from an EMBL/GenBank/DDBJ whole genome shotgun (WGS) entry which is preliminary data.</text>
</comment>
<dbReference type="Pfam" id="PF12833">
    <property type="entry name" value="HTH_18"/>
    <property type="match status" value="1"/>
</dbReference>
<dbReference type="PROSITE" id="PS01124">
    <property type="entry name" value="HTH_ARAC_FAMILY_2"/>
    <property type="match status" value="1"/>
</dbReference>
<dbReference type="PANTHER" id="PTHR43280">
    <property type="entry name" value="ARAC-FAMILY TRANSCRIPTIONAL REGULATOR"/>
    <property type="match status" value="1"/>
</dbReference>
<feature type="domain" description="HTH araC/xylS-type" evidence="4">
    <location>
        <begin position="188"/>
        <end position="286"/>
    </location>
</feature>
<evidence type="ECO:0000313" key="5">
    <source>
        <dbReference type="EMBL" id="RKR07980.1"/>
    </source>
</evidence>
<evidence type="ECO:0000256" key="2">
    <source>
        <dbReference type="ARBA" id="ARBA00023125"/>
    </source>
</evidence>
<dbReference type="InterPro" id="IPR009057">
    <property type="entry name" value="Homeodomain-like_sf"/>
</dbReference>
<dbReference type="SUPFAM" id="SSF46689">
    <property type="entry name" value="Homeodomain-like"/>
    <property type="match status" value="1"/>
</dbReference>
<keyword evidence="6" id="KW-1185">Reference proteome</keyword>
<dbReference type="Gene3D" id="1.10.10.60">
    <property type="entry name" value="Homeodomain-like"/>
    <property type="match status" value="1"/>
</dbReference>